<feature type="transmembrane region" description="Helical" evidence="1">
    <location>
        <begin position="96"/>
        <end position="115"/>
    </location>
</feature>
<evidence type="ECO:0000256" key="1">
    <source>
        <dbReference type="SAM" id="Phobius"/>
    </source>
</evidence>
<dbReference type="InterPro" id="IPR017259">
    <property type="entry name" value="UCP037672"/>
</dbReference>
<keyword evidence="1" id="KW-0812">Transmembrane</keyword>
<keyword evidence="1" id="KW-1133">Transmembrane helix</keyword>
<sequence length="153" mass="18039">MPWPRSHGIFFCFYWTNMIFVVFAISLLFISIGYLVNKGNAAQLLSGYNRLSEEERKKIDITSYLELFRRFHWFLGIGIFIGSGVLYFSLGEQWTAFFMTSFTMVAYCFFIWYGLRFYKGVNVRSTKIALMIFIILTVFTTGFFIYLLAKYPL</sequence>
<dbReference type="EMBL" id="CP041253">
    <property type="protein sequence ID" value="QDH80309.1"/>
    <property type="molecule type" value="Genomic_DNA"/>
</dbReference>
<keyword evidence="1" id="KW-0472">Membrane</keyword>
<gene>
    <name evidence="2" type="ORF">FKX85_15200</name>
</gene>
<protein>
    <submittedName>
        <fullName evidence="2">DUF3784 domain-containing protein</fullName>
    </submittedName>
</protein>
<reference evidence="2 3" key="1">
    <citation type="submission" date="2019-06" db="EMBL/GenBank/DDBJ databases">
        <title>Echinicola alkalisoli sp. nov. isolated from saline soil.</title>
        <authorList>
            <person name="Sun J.-Q."/>
            <person name="Xu L."/>
        </authorList>
    </citation>
    <scope>NUCLEOTIDE SEQUENCE [LARGE SCALE GENOMIC DNA]</scope>
    <source>
        <strain evidence="2 3">LN3S3</strain>
    </source>
</reference>
<dbReference type="AlphaFoldDB" id="A0A514CKG3"/>
<dbReference type="RefSeq" id="WP_141615543.1">
    <property type="nucleotide sequence ID" value="NZ_CP041253.1"/>
</dbReference>
<dbReference type="Proteomes" id="UP000316614">
    <property type="component" value="Chromosome"/>
</dbReference>
<feature type="transmembrane region" description="Helical" evidence="1">
    <location>
        <begin position="127"/>
        <end position="149"/>
    </location>
</feature>
<evidence type="ECO:0000313" key="2">
    <source>
        <dbReference type="EMBL" id="QDH80309.1"/>
    </source>
</evidence>
<dbReference type="OrthoDB" id="954876at2"/>
<organism evidence="2 3">
    <name type="scientific">Echinicola soli</name>
    <dbReference type="NCBI Taxonomy" id="2591634"/>
    <lineage>
        <taxon>Bacteria</taxon>
        <taxon>Pseudomonadati</taxon>
        <taxon>Bacteroidota</taxon>
        <taxon>Cytophagia</taxon>
        <taxon>Cytophagales</taxon>
        <taxon>Cyclobacteriaceae</taxon>
        <taxon>Echinicola</taxon>
    </lineage>
</organism>
<keyword evidence="3" id="KW-1185">Reference proteome</keyword>
<feature type="transmembrane region" description="Helical" evidence="1">
    <location>
        <begin position="13"/>
        <end position="36"/>
    </location>
</feature>
<name>A0A514CKG3_9BACT</name>
<proteinExistence type="predicted"/>
<dbReference type="KEGG" id="echi:FKX85_15200"/>
<evidence type="ECO:0000313" key="3">
    <source>
        <dbReference type="Proteomes" id="UP000316614"/>
    </source>
</evidence>
<feature type="transmembrane region" description="Helical" evidence="1">
    <location>
        <begin position="71"/>
        <end position="90"/>
    </location>
</feature>
<accession>A0A514CKG3</accession>
<dbReference type="Pfam" id="PF12650">
    <property type="entry name" value="DUF3784"/>
    <property type="match status" value="1"/>
</dbReference>